<organism evidence="1 2">
    <name type="scientific">Leptospira noguchii serovar Autumnalis str. ZUN142</name>
    <dbReference type="NCBI Taxonomy" id="1085540"/>
    <lineage>
        <taxon>Bacteria</taxon>
        <taxon>Pseudomonadati</taxon>
        <taxon>Spirochaetota</taxon>
        <taxon>Spirochaetia</taxon>
        <taxon>Leptospirales</taxon>
        <taxon>Leptospiraceae</taxon>
        <taxon>Leptospira</taxon>
    </lineage>
</organism>
<gene>
    <name evidence="1" type="ORF">LEP1GSC186_3774</name>
</gene>
<dbReference type="AlphaFoldDB" id="M6UR09"/>
<evidence type="ECO:0000313" key="1">
    <source>
        <dbReference type="EMBL" id="EMO39708.1"/>
    </source>
</evidence>
<proteinExistence type="predicted"/>
<protein>
    <submittedName>
        <fullName evidence="1">Uncharacterized protein</fullName>
    </submittedName>
</protein>
<dbReference type="EMBL" id="AHOP02000050">
    <property type="protein sequence ID" value="EMO39708.1"/>
    <property type="molecule type" value="Genomic_DNA"/>
</dbReference>
<accession>M6UR09</accession>
<evidence type="ECO:0000313" key="2">
    <source>
        <dbReference type="Proteomes" id="UP000012153"/>
    </source>
</evidence>
<name>M6UR09_9LEPT</name>
<dbReference type="Proteomes" id="UP000012153">
    <property type="component" value="Unassembled WGS sequence"/>
</dbReference>
<sequence length="39" mass="4381">MGRSSLSGSSHIFLKKNYEFTESDFAVVPTFLNKNVLCL</sequence>
<comment type="caution">
    <text evidence="1">The sequence shown here is derived from an EMBL/GenBank/DDBJ whole genome shotgun (WGS) entry which is preliminary data.</text>
</comment>
<reference evidence="1 2" key="1">
    <citation type="submission" date="2013-01" db="EMBL/GenBank/DDBJ databases">
        <authorList>
            <person name="Harkins D.M."/>
            <person name="Durkin A.S."/>
            <person name="Brinkac L.M."/>
            <person name="Haft D.H."/>
            <person name="Selengut J.D."/>
            <person name="Sanka R."/>
            <person name="DePew J."/>
            <person name="Purushe J."/>
            <person name="Matthias M.A."/>
            <person name="Vinetz J.M."/>
            <person name="Sutton G.G."/>
            <person name="Nierman W.C."/>
            <person name="Fouts D.E."/>
        </authorList>
    </citation>
    <scope>NUCLEOTIDE SEQUENCE [LARGE SCALE GENOMIC DNA]</scope>
    <source>
        <strain evidence="1 2">ZUN142</strain>
    </source>
</reference>